<dbReference type="SUPFAM" id="SSF101386">
    <property type="entry name" value="all-alpha NTP pyrophosphatases"/>
    <property type="match status" value="2"/>
</dbReference>
<dbReference type="InterPro" id="IPR004518">
    <property type="entry name" value="MazG-like_dom"/>
</dbReference>
<feature type="domain" description="NTP pyrophosphohydrolase MazG-like" evidence="1">
    <location>
        <begin position="161"/>
        <end position="227"/>
    </location>
</feature>
<organism evidence="2 3">
    <name type="scientific">Phaeospirillum tilakii</name>
    <dbReference type="NCBI Taxonomy" id="741673"/>
    <lineage>
        <taxon>Bacteria</taxon>
        <taxon>Pseudomonadati</taxon>
        <taxon>Pseudomonadota</taxon>
        <taxon>Alphaproteobacteria</taxon>
        <taxon>Rhodospirillales</taxon>
        <taxon>Rhodospirillaceae</taxon>
        <taxon>Phaeospirillum</taxon>
    </lineage>
</organism>
<dbReference type="InterPro" id="IPR048011">
    <property type="entry name" value="NTP-PPase_MazG-like_C"/>
</dbReference>
<evidence type="ECO:0000313" key="3">
    <source>
        <dbReference type="Proteomes" id="UP001597296"/>
    </source>
</evidence>
<dbReference type="CDD" id="cd11529">
    <property type="entry name" value="NTP-PPase_MazG_Cterm"/>
    <property type="match status" value="1"/>
</dbReference>
<gene>
    <name evidence="2" type="primary">mazG</name>
    <name evidence="2" type="ORF">ACFSNB_00955</name>
</gene>
<evidence type="ECO:0000313" key="2">
    <source>
        <dbReference type="EMBL" id="MFD2232365.1"/>
    </source>
</evidence>
<dbReference type="NCBIfam" id="TIGR00444">
    <property type="entry name" value="mazG"/>
    <property type="match status" value="1"/>
</dbReference>
<comment type="caution">
    <text evidence="2">The sequence shown here is derived from an EMBL/GenBank/DDBJ whole genome shotgun (WGS) entry which is preliminary data.</text>
</comment>
<dbReference type="EMBL" id="JBHUIY010000001">
    <property type="protein sequence ID" value="MFD2232365.1"/>
    <property type="molecule type" value="Genomic_DNA"/>
</dbReference>
<dbReference type="InterPro" id="IPR011551">
    <property type="entry name" value="NTP_PyrPHydrolase_MazG"/>
</dbReference>
<dbReference type="NCBIfam" id="NF007113">
    <property type="entry name" value="PRK09562.1"/>
    <property type="match status" value="1"/>
</dbReference>
<reference evidence="3" key="1">
    <citation type="journal article" date="2019" name="Int. J. Syst. Evol. Microbiol.">
        <title>The Global Catalogue of Microorganisms (GCM) 10K type strain sequencing project: providing services to taxonomists for standard genome sequencing and annotation.</title>
        <authorList>
            <consortium name="The Broad Institute Genomics Platform"/>
            <consortium name="The Broad Institute Genome Sequencing Center for Infectious Disease"/>
            <person name="Wu L."/>
            <person name="Ma J."/>
        </authorList>
    </citation>
    <scope>NUCLEOTIDE SEQUENCE [LARGE SCALE GENOMIC DNA]</scope>
    <source>
        <strain evidence="3">KCTC 15012</strain>
    </source>
</reference>
<dbReference type="PANTHER" id="PTHR30522:SF0">
    <property type="entry name" value="NUCLEOSIDE TRIPHOSPHATE PYROPHOSPHOHYDROLASE"/>
    <property type="match status" value="1"/>
</dbReference>
<accession>A0ABW5C4T8</accession>
<evidence type="ECO:0000259" key="1">
    <source>
        <dbReference type="Pfam" id="PF03819"/>
    </source>
</evidence>
<keyword evidence="3" id="KW-1185">Reference proteome</keyword>
<sequence length="267" mass="29333">MDHPSRPIDRLLALMARLRHPEQGCPWDREQNWASIAPYTIEEAYEVADAIARDDVAALKEELGDLLFQVVFHARIAEESGRFDFDAVATAIADKMVRRHPHLFAADGTPPPGWEEIKQAERAAAGGNGVLDGIARALPPLTRAVKLQRRAARVGFDWDDPRAILAKLEEEAGEVVAELDTGADPDRVEDEVGDLLFVCVNLARKLAIDPDRALARANEKFERRFRHIEAALRAEGRDPAAASLDEMEALWQAAKRLEPKAGGAGGG</sequence>
<feature type="domain" description="NTP pyrophosphohydrolase MazG-like" evidence="1">
    <location>
        <begin position="32"/>
        <end position="104"/>
    </location>
</feature>
<dbReference type="Proteomes" id="UP001597296">
    <property type="component" value="Unassembled WGS sequence"/>
</dbReference>
<name>A0ABW5C4T8_9PROT</name>
<dbReference type="PANTHER" id="PTHR30522">
    <property type="entry name" value="NUCLEOSIDE TRIPHOSPHATE PYROPHOSPHOHYDROLASE"/>
    <property type="match status" value="1"/>
</dbReference>
<dbReference type="Pfam" id="PF03819">
    <property type="entry name" value="MazG"/>
    <property type="match status" value="2"/>
</dbReference>
<dbReference type="InterPro" id="IPR048015">
    <property type="entry name" value="NTP-PPase_MazG-like_N"/>
</dbReference>
<proteinExistence type="predicted"/>
<dbReference type="RefSeq" id="WP_377313608.1">
    <property type="nucleotide sequence ID" value="NZ_JBHUIY010000001.1"/>
</dbReference>
<dbReference type="Gene3D" id="1.10.287.1080">
    <property type="entry name" value="MazG-like"/>
    <property type="match status" value="2"/>
</dbReference>
<keyword evidence="2" id="KW-0378">Hydrolase</keyword>
<dbReference type="EC" id="3.6.1.9" evidence="2"/>
<dbReference type="GO" id="GO:0047429">
    <property type="term" value="F:nucleoside triphosphate diphosphatase activity"/>
    <property type="evidence" value="ECO:0007669"/>
    <property type="project" value="UniProtKB-EC"/>
</dbReference>
<dbReference type="CDD" id="cd11528">
    <property type="entry name" value="NTP-PPase_MazG_Nterm"/>
    <property type="match status" value="1"/>
</dbReference>
<protein>
    <submittedName>
        <fullName evidence="2">Nucleoside triphosphate pyrophosphohydrolase</fullName>
        <ecNumber evidence="2">3.6.1.9</ecNumber>
    </submittedName>
</protein>